<protein>
    <submittedName>
        <fullName evidence="1">Uncharacterized protein</fullName>
    </submittedName>
</protein>
<comment type="caution">
    <text evidence="1">The sequence shown here is derived from an EMBL/GenBank/DDBJ whole genome shotgun (WGS) entry which is preliminary data.</text>
</comment>
<organism evidence="1 2">
    <name type="scientific">Neurospora hispaniola</name>
    <dbReference type="NCBI Taxonomy" id="588809"/>
    <lineage>
        <taxon>Eukaryota</taxon>
        <taxon>Fungi</taxon>
        <taxon>Dikarya</taxon>
        <taxon>Ascomycota</taxon>
        <taxon>Pezizomycotina</taxon>
        <taxon>Sordariomycetes</taxon>
        <taxon>Sordariomycetidae</taxon>
        <taxon>Sordariales</taxon>
        <taxon>Sordariaceae</taxon>
        <taxon>Neurospora</taxon>
    </lineage>
</organism>
<accession>A0AAJ0IDL3</accession>
<proteinExistence type="predicted"/>
<evidence type="ECO:0000313" key="2">
    <source>
        <dbReference type="Proteomes" id="UP001285908"/>
    </source>
</evidence>
<dbReference type="GeneID" id="87879645"/>
<evidence type="ECO:0000313" key="1">
    <source>
        <dbReference type="EMBL" id="KAK3497819.1"/>
    </source>
</evidence>
<reference evidence="1 2" key="1">
    <citation type="journal article" date="2023" name="Mol. Phylogenet. Evol.">
        <title>Genome-scale phylogeny and comparative genomics of the fungal order Sordariales.</title>
        <authorList>
            <person name="Hensen N."/>
            <person name="Bonometti L."/>
            <person name="Westerberg I."/>
            <person name="Brannstrom I.O."/>
            <person name="Guillou S."/>
            <person name="Cros-Aarteil S."/>
            <person name="Calhoun S."/>
            <person name="Haridas S."/>
            <person name="Kuo A."/>
            <person name="Mondo S."/>
            <person name="Pangilinan J."/>
            <person name="Riley R."/>
            <person name="LaButti K."/>
            <person name="Andreopoulos B."/>
            <person name="Lipzen A."/>
            <person name="Chen C."/>
            <person name="Yan M."/>
            <person name="Daum C."/>
            <person name="Ng V."/>
            <person name="Clum A."/>
            <person name="Steindorff A."/>
            <person name="Ohm R.A."/>
            <person name="Martin F."/>
            <person name="Silar P."/>
            <person name="Natvig D.O."/>
            <person name="Lalanne C."/>
            <person name="Gautier V."/>
            <person name="Ament-Velasquez S.L."/>
            <person name="Kruys A."/>
            <person name="Hutchinson M.I."/>
            <person name="Powell A.J."/>
            <person name="Barry K."/>
            <person name="Miller A.N."/>
            <person name="Grigoriev I.V."/>
            <person name="Debuchy R."/>
            <person name="Gladieux P."/>
            <person name="Hiltunen Thoren M."/>
            <person name="Johannesson H."/>
        </authorList>
    </citation>
    <scope>NUCLEOTIDE SEQUENCE [LARGE SCALE GENOMIC DNA]</scope>
    <source>
        <strain evidence="1 2">FGSC 10403</strain>
    </source>
</reference>
<sequence length="208" mass="23240">MAAALTDHGNGNWIWDKILLVGWSHTKKTKTRDGQQKVTTHPFDIHFNHWEPQKTHGQLRLFPGSLTAGPCEACRLWARIDAHTTCWPCQGAMIGRILVPKFPKLCDLATAIHFRSRLPVSYLPLHAQSSCEPQASCSPLKLVSKTGVRKNATSSRHSNRGLVCQLTPSKQESAFPSSWNVDGQIPKENMGKLQTKIHNDTMTKRTVV</sequence>
<dbReference type="RefSeq" id="XP_062696083.1">
    <property type="nucleotide sequence ID" value="XM_062842023.1"/>
</dbReference>
<keyword evidence="2" id="KW-1185">Reference proteome</keyword>
<gene>
    <name evidence="1" type="ORF">B0T23DRAFT_94491</name>
</gene>
<dbReference type="EMBL" id="JAULSX010000002">
    <property type="protein sequence ID" value="KAK3497819.1"/>
    <property type="molecule type" value="Genomic_DNA"/>
</dbReference>
<dbReference type="AlphaFoldDB" id="A0AAJ0IDL3"/>
<name>A0AAJ0IDL3_9PEZI</name>
<dbReference type="Proteomes" id="UP001285908">
    <property type="component" value="Unassembled WGS sequence"/>
</dbReference>